<reference evidence="5" key="2">
    <citation type="submission" date="2020-09" db="EMBL/GenBank/DDBJ databases">
        <authorList>
            <person name="Sun Q."/>
            <person name="Zhou Y."/>
        </authorList>
    </citation>
    <scope>NUCLEOTIDE SEQUENCE</scope>
    <source>
        <strain evidence="5">CGMCC 1.16134</strain>
    </source>
</reference>
<protein>
    <recommendedName>
        <fullName evidence="7">DUF4132 domain-containing protein</fullName>
    </recommendedName>
</protein>
<feature type="coiled-coil region" evidence="1">
    <location>
        <begin position="1309"/>
        <end position="1336"/>
    </location>
</feature>
<dbReference type="InterPro" id="IPR043782">
    <property type="entry name" value="DUF5724"/>
</dbReference>
<comment type="caution">
    <text evidence="5">The sequence shown here is derived from an EMBL/GenBank/DDBJ whole genome shotgun (WGS) entry which is preliminary data.</text>
</comment>
<reference evidence="5" key="1">
    <citation type="journal article" date="2014" name="Int. J. Syst. Evol. Microbiol.">
        <title>Complete genome sequence of Corynebacterium casei LMG S-19264T (=DSM 44701T), isolated from a smear-ripened cheese.</title>
        <authorList>
            <consortium name="US DOE Joint Genome Institute (JGI-PGF)"/>
            <person name="Walter F."/>
            <person name="Albersmeier A."/>
            <person name="Kalinowski J."/>
            <person name="Ruckert C."/>
        </authorList>
    </citation>
    <scope>NUCLEOTIDE SEQUENCE</scope>
    <source>
        <strain evidence="5">CGMCC 1.16134</strain>
    </source>
</reference>
<evidence type="ECO:0000259" key="2">
    <source>
        <dbReference type="Pfam" id="PF13569"/>
    </source>
</evidence>
<sequence length="1662" mass="190342">MKIGNAEWETNGYADMQKKAQALEGEGSELAVVLAELSKNRYLHEGEELYEKCVAILQQRAAEKQTDFAGYWQPLIQVMELLYSAHTVEIVRYIVDHAQEQPYGIGYARRPFRSRELEVHRMRIFNKINALIFMEILEFSLPEYLKANHEKDYSTSYRIDVALADVVAYELDHGDGGMLDLLKEAVYGDNQGAQLSQSMIKGVFLSHNPEALKMTGELLIAARLQEGLRQSIVETMDMGTLSNNLYMLKLIIDNDLIRYSSVVRALGTWTGMGLEAQNQRVARQLIEGAYEVLTDEAVREAWLSDANANHVYLSLWSTAVYEEEDLYGKIDTLMAGGQLYQRIVAQYVLANSENKEIRLASARQYLDEQEPELLYWILTNYNYSYDRMWRASNDEGPRIEVRTSPQLEDKEERRRDFDALKAIFLNPASGDRTGPSKVLDFLQIAYTRDLPVQKMLYLISYDMDPGWVNEVIALRDKLSADLRGELLNYFVLAPEEAVQREFIFASLSDKSMKNREFALELAQELILSEEELQMAEALLKLKTGTLRQSVTRMLLKQPDPALLTAVSRLLQGKNSLQRLAGLEIATVLFEDEARQELFLAVQPHVDGITEPSAKERELMAKMGQKNEYIRANGYGLFDPKQTEPWLAEGPKPGSFEWKHVFKLSLEQIRTFLEGLDQKIHEHRDVEYEAEYYSGYKETLLIGTNFRPLQGYIQSHEDHTSSRLEQYPLHEVWSAYVQESGWEARDLLELNFYITLTDLDKTLDHYYGYYNGSANYEALRKQKLLEGFRAEFAERVYPVQQIRDVQKVLDKLRYKWQTETLVAAFFADSAKTEEFRLADGAVNALMAAFPEEKLEEESPLLNLLIQPFIQMEHSHWSGSEEFKAMFLTSYTLERMLGSKENHSVIGLKNYIKAFNDGMIGEGTLLKELLLGQDNRNHMRWMTSRSHEWIENSPKVVELRARMIERLLAIELGRGDLPTEVTALTMGLERIEGMEYFVRILAGLDQDTFIRGYVYGYGDNITKKESFSHLLKVCHPREGDDAGLLKILLKEYKLSDKKLLEAAMYAPQWIEIIAEYLGWEGLRSAAWYFHAHINEGFSAEKETVVAHYSPITPQDFNDGAFDVKWFQIAYETLGQERFKLLYECAKYISAGANHRRSQLFADATLGKLKLEELKTSAAQKRNKDHLLSYSLIPIRADREQDIRERYEFIQQFLLESKKFGAQRRASEALIVRIALGNLARNAGYADVTRMMWDLESRKLDELTVFFHPFALDEETTVMLSIDDEGQSDYVVISKGKALKSVPSRFKKHEHVEKLKEAKAELTGQYRRARAELERSMESGSTFTVDEIMGITRNPVLAPLLRPLVLKSGEEALGYFAAEGPALVDPDGVQQALGGQDMLQIAHPLDLYRSGQWSLYQKDLFDRQVRQPFKQIFRELYLPNADELANGVLSRRYAGHQVQPSKTVALLKSRQWTVSYEEGLQRVFYAENLIVRLYAMADWFSPADTEAPTLETVQFFDRTTYKEVALDQVPPLIFSEVMRDIDLVVSVAHVGGVDPEASLTTIEMRRVIVNESLRLLKIGNVRMDGNYARIEGTLGEYAVHLGSGQAYKQATGALHIIPVHSQHRGRLFLPFLDEDPRTAEILSKVMLLAQDTMIKDLQILMQLGG</sequence>
<dbReference type="EMBL" id="BMKR01000043">
    <property type="protein sequence ID" value="GGG07496.1"/>
    <property type="molecule type" value="Genomic_DNA"/>
</dbReference>
<proteinExistence type="predicted"/>
<evidence type="ECO:0000259" key="3">
    <source>
        <dbReference type="Pfam" id="PF18991"/>
    </source>
</evidence>
<accession>A0A917FWH5</accession>
<feature type="domain" description="DUF4132" evidence="2">
    <location>
        <begin position="1293"/>
        <end position="1469"/>
    </location>
</feature>
<dbReference type="InterPro" id="IPR056639">
    <property type="entry name" value="DUF7737"/>
</dbReference>
<dbReference type="Pfam" id="PF24879">
    <property type="entry name" value="DUF7737"/>
    <property type="match status" value="1"/>
</dbReference>
<dbReference type="InterPro" id="IPR025406">
    <property type="entry name" value="DUF4132"/>
</dbReference>
<keyword evidence="1" id="KW-0175">Coiled coil</keyword>
<feature type="domain" description="DUF5724" evidence="3">
    <location>
        <begin position="39"/>
        <end position="1252"/>
    </location>
</feature>
<gene>
    <name evidence="5" type="ORF">GCM10010912_60180</name>
</gene>
<name>A0A917FWH5_9BACL</name>
<evidence type="ECO:0000256" key="1">
    <source>
        <dbReference type="SAM" id="Coils"/>
    </source>
</evidence>
<dbReference type="Proteomes" id="UP000637643">
    <property type="component" value="Unassembled WGS sequence"/>
</dbReference>
<dbReference type="Pfam" id="PF18991">
    <property type="entry name" value="DUF5724"/>
    <property type="match status" value="1"/>
</dbReference>
<keyword evidence="6" id="KW-1185">Reference proteome</keyword>
<dbReference type="RefSeq" id="WP_189031373.1">
    <property type="nucleotide sequence ID" value="NZ_BMKR01000043.1"/>
</dbReference>
<organism evidence="5 6">
    <name type="scientific">Paenibacillus albidus</name>
    <dbReference type="NCBI Taxonomy" id="2041023"/>
    <lineage>
        <taxon>Bacteria</taxon>
        <taxon>Bacillati</taxon>
        <taxon>Bacillota</taxon>
        <taxon>Bacilli</taxon>
        <taxon>Bacillales</taxon>
        <taxon>Paenibacillaceae</taxon>
        <taxon>Paenibacillus</taxon>
    </lineage>
</organism>
<dbReference type="Pfam" id="PF13569">
    <property type="entry name" value="DUF4132"/>
    <property type="match status" value="1"/>
</dbReference>
<evidence type="ECO:0000259" key="4">
    <source>
        <dbReference type="Pfam" id="PF24879"/>
    </source>
</evidence>
<feature type="domain" description="DUF7737" evidence="4">
    <location>
        <begin position="1559"/>
        <end position="1660"/>
    </location>
</feature>
<evidence type="ECO:0000313" key="6">
    <source>
        <dbReference type="Proteomes" id="UP000637643"/>
    </source>
</evidence>
<evidence type="ECO:0008006" key="7">
    <source>
        <dbReference type="Google" id="ProtNLM"/>
    </source>
</evidence>
<evidence type="ECO:0000313" key="5">
    <source>
        <dbReference type="EMBL" id="GGG07496.1"/>
    </source>
</evidence>